<accession>A0A1Y1SF61</accession>
<dbReference type="Gene3D" id="1.10.10.10">
    <property type="entry name" value="Winged helix-like DNA-binding domain superfamily/Winged helix DNA-binding domain"/>
    <property type="match status" value="2"/>
</dbReference>
<dbReference type="SUPFAM" id="SSF46785">
    <property type="entry name" value="Winged helix' DNA-binding domain"/>
    <property type="match status" value="2"/>
</dbReference>
<dbReference type="InterPro" id="IPR005234">
    <property type="entry name" value="ScpB_csome_segregation"/>
</dbReference>
<dbReference type="Proteomes" id="UP000192342">
    <property type="component" value="Unassembled WGS sequence"/>
</dbReference>
<keyword evidence="3" id="KW-0159">Chromosome partition</keyword>
<dbReference type="RefSeq" id="WP_083558950.1">
    <property type="nucleotide sequence ID" value="NZ_AQQV01000001.1"/>
</dbReference>
<evidence type="ECO:0008006" key="8">
    <source>
        <dbReference type="Google" id="ProtNLM"/>
    </source>
</evidence>
<keyword evidence="4" id="KW-0131">Cell cycle</keyword>
<organism evidence="6 7">
    <name type="scientific">Oceanococcus atlanticus</name>
    <dbReference type="NCBI Taxonomy" id="1317117"/>
    <lineage>
        <taxon>Bacteria</taxon>
        <taxon>Pseudomonadati</taxon>
        <taxon>Pseudomonadota</taxon>
        <taxon>Gammaproteobacteria</taxon>
        <taxon>Chromatiales</taxon>
        <taxon>Oceanococcaceae</taxon>
        <taxon>Oceanococcus</taxon>
    </lineage>
</organism>
<dbReference type="AlphaFoldDB" id="A0A1Y1SF61"/>
<feature type="region of interest" description="Disordered" evidence="5">
    <location>
        <begin position="196"/>
        <end position="246"/>
    </location>
</feature>
<evidence type="ECO:0000313" key="6">
    <source>
        <dbReference type="EMBL" id="ORE88293.1"/>
    </source>
</evidence>
<dbReference type="InterPro" id="IPR036390">
    <property type="entry name" value="WH_DNA-bd_sf"/>
</dbReference>
<dbReference type="InterPro" id="IPR036388">
    <property type="entry name" value="WH-like_DNA-bd_sf"/>
</dbReference>
<evidence type="ECO:0000256" key="3">
    <source>
        <dbReference type="ARBA" id="ARBA00022829"/>
    </source>
</evidence>
<evidence type="ECO:0000256" key="5">
    <source>
        <dbReference type="SAM" id="MobiDB-lite"/>
    </source>
</evidence>
<evidence type="ECO:0000256" key="4">
    <source>
        <dbReference type="ARBA" id="ARBA00023306"/>
    </source>
</evidence>
<dbReference type="PANTHER" id="PTHR34298:SF2">
    <property type="entry name" value="SEGREGATION AND CONDENSATION PROTEIN B"/>
    <property type="match status" value="1"/>
</dbReference>
<evidence type="ECO:0000256" key="2">
    <source>
        <dbReference type="ARBA" id="ARBA00022618"/>
    </source>
</evidence>
<evidence type="ECO:0000256" key="1">
    <source>
        <dbReference type="ARBA" id="ARBA00022490"/>
    </source>
</evidence>
<gene>
    <name evidence="6" type="ORF">ATO7_00420</name>
</gene>
<dbReference type="NCBIfam" id="TIGR00281">
    <property type="entry name" value="SMC-Scp complex subunit ScpB"/>
    <property type="match status" value="1"/>
</dbReference>
<name>A0A1Y1SF61_9GAMM</name>
<dbReference type="GO" id="GO:0051304">
    <property type="term" value="P:chromosome separation"/>
    <property type="evidence" value="ECO:0007669"/>
    <property type="project" value="InterPro"/>
</dbReference>
<keyword evidence="1" id="KW-0963">Cytoplasm</keyword>
<dbReference type="PANTHER" id="PTHR34298">
    <property type="entry name" value="SEGREGATION AND CONDENSATION PROTEIN B"/>
    <property type="match status" value="1"/>
</dbReference>
<dbReference type="OrthoDB" id="9806226at2"/>
<keyword evidence="7" id="KW-1185">Reference proteome</keyword>
<reference evidence="6 7" key="1">
    <citation type="submission" date="2013-04" db="EMBL/GenBank/DDBJ databases">
        <title>Oceanococcus atlanticus 22II-S10r2 Genome Sequencing.</title>
        <authorList>
            <person name="Lai Q."/>
            <person name="Li G."/>
            <person name="Shao Z."/>
        </authorList>
    </citation>
    <scope>NUCLEOTIDE SEQUENCE [LARGE SCALE GENOMIC DNA]</scope>
    <source>
        <strain evidence="6 7">22II-S10r2</strain>
    </source>
</reference>
<dbReference type="STRING" id="1317117.ATO7_00420"/>
<comment type="caution">
    <text evidence="6">The sequence shown here is derived from an EMBL/GenBank/DDBJ whole genome shotgun (WGS) entry which is preliminary data.</text>
</comment>
<dbReference type="GO" id="GO:0051301">
    <property type="term" value="P:cell division"/>
    <property type="evidence" value="ECO:0007669"/>
    <property type="project" value="UniProtKB-KW"/>
</dbReference>
<keyword evidence="2" id="KW-0132">Cell division</keyword>
<protein>
    <recommendedName>
        <fullName evidence="8">Segregation and condensation protein B</fullName>
    </recommendedName>
</protein>
<proteinExistence type="predicted"/>
<dbReference type="Pfam" id="PF04079">
    <property type="entry name" value="SMC_ScpB"/>
    <property type="match status" value="1"/>
</dbReference>
<dbReference type="EMBL" id="AQQV01000001">
    <property type="protein sequence ID" value="ORE88293.1"/>
    <property type="molecule type" value="Genomic_DNA"/>
</dbReference>
<evidence type="ECO:0000313" key="7">
    <source>
        <dbReference type="Proteomes" id="UP000192342"/>
    </source>
</evidence>
<sequence length="246" mass="27418">MARIAHKEIIRALLLVADAPLSIRRIEQVLNDDIEISGSAIRTALRELQQELEGSSIELLEVASGYRFQVRKELAPWVGRLYEEKPQKYSRALLETLALICYRQPLTRGDIEEIRGVSLSGGILKTLFEREWIREVGHREGPGRPALLATTRQFLDDLNLKSLEDLPPLPELTDPEKLEAALVRLAPQDELPEALKAQLAAQSHGDADPNVDDSLPASTPDTSADEEAQSQPESQFPPPDQEATRH</sequence>